<sequence>MFKVFKNKGIWLALLAVFAIVGVFATLQVGVKNNVQLHRVPVALVNEDTGKSAQKIDHKLRKKFTGHDSQIKWVTVMHASSLKRGFNDKRYYGALIINHHFTRNLTSQSTYVKSLIVKQKLTAVQKSGQTLSPMMKAQLALTKEHTATAPQAAPLSVKINQGMNVMVAQALTKALPAIGTALGQKISQQEQKVLAGNKIYLSTANWQAIGQPIKTNITTVNRIPNKSVSGMAPMLFIVFAWLAALVGSMLIWRVFHKTKPAGRWTIRHLTSQVLAGGLVSIVSGLSIYFFAHNCFDVVVPDASTLIWLLIGNTFVFFLIQTCVLDWAGFKGWPLIILVWISSAAVLSYAPELLPSPSRTWIYSWTPMRFSMDTITNTLYFHNGSGTMASSLWTIGIIGIVFLGILYLVVLKKDRQGLLK</sequence>
<dbReference type="PANTHER" id="PTHR43077:SF5">
    <property type="entry name" value="PHAGE INFECTION PROTEIN"/>
    <property type="match status" value="1"/>
</dbReference>
<feature type="transmembrane region" description="Helical" evidence="5">
    <location>
        <begin position="297"/>
        <end position="319"/>
    </location>
</feature>
<evidence type="ECO:0000256" key="4">
    <source>
        <dbReference type="ARBA" id="ARBA00023136"/>
    </source>
</evidence>
<feature type="transmembrane region" description="Helical" evidence="5">
    <location>
        <begin position="331"/>
        <end position="349"/>
    </location>
</feature>
<evidence type="ECO:0000256" key="2">
    <source>
        <dbReference type="ARBA" id="ARBA00022692"/>
    </source>
</evidence>
<dbReference type="EMBL" id="AZEA01000017">
    <property type="protein sequence ID" value="KRK87660.1"/>
    <property type="molecule type" value="Genomic_DNA"/>
</dbReference>
<dbReference type="AlphaFoldDB" id="A0A0R1KVY9"/>
<proteinExistence type="predicted"/>
<feature type="domain" description="ABC-2 type transporter transmembrane" evidence="6">
    <location>
        <begin position="10"/>
        <end position="406"/>
    </location>
</feature>
<evidence type="ECO:0000256" key="1">
    <source>
        <dbReference type="ARBA" id="ARBA00004141"/>
    </source>
</evidence>
<evidence type="ECO:0000313" key="7">
    <source>
        <dbReference type="EMBL" id="KRK87660.1"/>
    </source>
</evidence>
<evidence type="ECO:0000313" key="8">
    <source>
        <dbReference type="Proteomes" id="UP000051581"/>
    </source>
</evidence>
<gene>
    <name evidence="7" type="ORF">FD17_GL000876</name>
</gene>
<dbReference type="InterPro" id="IPR051328">
    <property type="entry name" value="T7SS_ABC-Transporter"/>
</dbReference>
<keyword evidence="2 5" id="KW-0812">Transmembrane</keyword>
<dbReference type="PATRIC" id="fig|1423808.3.peg.879"/>
<comment type="caution">
    <text evidence="7">The sequence shown here is derived from an EMBL/GenBank/DDBJ whole genome shotgun (WGS) entry which is preliminary data.</text>
</comment>
<protein>
    <recommendedName>
        <fullName evidence="6">ABC-2 type transporter transmembrane domain-containing protein</fullName>
    </recommendedName>
</protein>
<comment type="subcellular location">
    <subcellularLocation>
        <location evidence="1">Membrane</location>
        <topology evidence="1">Multi-pass membrane protein</topology>
    </subcellularLocation>
</comment>
<dbReference type="PANTHER" id="PTHR43077">
    <property type="entry name" value="TRANSPORT PERMEASE YVFS-RELATED"/>
    <property type="match status" value="1"/>
</dbReference>
<keyword evidence="4 5" id="KW-0472">Membrane</keyword>
<dbReference type="InterPro" id="IPR013525">
    <property type="entry name" value="ABC2_TM"/>
</dbReference>
<keyword evidence="3 5" id="KW-1133">Transmembrane helix</keyword>
<dbReference type="RefSeq" id="WP_057825953.1">
    <property type="nucleotide sequence ID" value="NZ_AZEA01000017.1"/>
</dbReference>
<evidence type="ECO:0000256" key="3">
    <source>
        <dbReference type="ARBA" id="ARBA00022989"/>
    </source>
</evidence>
<keyword evidence="8" id="KW-1185">Reference proteome</keyword>
<reference evidence="7 8" key="1">
    <citation type="journal article" date="2015" name="Genome Announc.">
        <title>Expanding the biotechnology potential of lactobacilli through comparative genomics of 213 strains and associated genera.</title>
        <authorList>
            <person name="Sun Z."/>
            <person name="Harris H.M."/>
            <person name="McCann A."/>
            <person name="Guo C."/>
            <person name="Argimon S."/>
            <person name="Zhang W."/>
            <person name="Yang X."/>
            <person name="Jeffery I.B."/>
            <person name="Cooney J.C."/>
            <person name="Kagawa T.F."/>
            <person name="Liu W."/>
            <person name="Song Y."/>
            <person name="Salvetti E."/>
            <person name="Wrobel A."/>
            <person name="Rasinkangas P."/>
            <person name="Parkhill J."/>
            <person name="Rea M.C."/>
            <person name="O'Sullivan O."/>
            <person name="Ritari J."/>
            <person name="Douillard F.P."/>
            <person name="Paul Ross R."/>
            <person name="Yang R."/>
            <person name="Briner A.E."/>
            <person name="Felis G.E."/>
            <person name="de Vos W.M."/>
            <person name="Barrangou R."/>
            <person name="Klaenhammer T.R."/>
            <person name="Caufield P.W."/>
            <person name="Cui Y."/>
            <person name="Zhang H."/>
            <person name="O'Toole P.W."/>
        </authorList>
    </citation>
    <scope>NUCLEOTIDE SEQUENCE [LARGE SCALE GENOMIC DNA]</scope>
    <source>
        <strain evidence="7 8">DSM 19904</strain>
    </source>
</reference>
<dbReference type="OrthoDB" id="9811483at2"/>
<feature type="transmembrane region" description="Helical" evidence="5">
    <location>
        <begin position="391"/>
        <end position="410"/>
    </location>
</feature>
<dbReference type="GO" id="GO:0140359">
    <property type="term" value="F:ABC-type transporter activity"/>
    <property type="evidence" value="ECO:0007669"/>
    <property type="project" value="InterPro"/>
</dbReference>
<organism evidence="7 8">
    <name type="scientific">Lentilactobacillus sunkii DSM 19904</name>
    <dbReference type="NCBI Taxonomy" id="1423808"/>
    <lineage>
        <taxon>Bacteria</taxon>
        <taxon>Bacillati</taxon>
        <taxon>Bacillota</taxon>
        <taxon>Bacilli</taxon>
        <taxon>Lactobacillales</taxon>
        <taxon>Lactobacillaceae</taxon>
        <taxon>Lentilactobacillus</taxon>
    </lineage>
</organism>
<dbReference type="GO" id="GO:0016020">
    <property type="term" value="C:membrane"/>
    <property type="evidence" value="ECO:0007669"/>
    <property type="project" value="UniProtKB-SubCell"/>
</dbReference>
<dbReference type="Gene3D" id="3.40.1710.10">
    <property type="entry name" value="abc type-2 transporter like domain"/>
    <property type="match status" value="1"/>
</dbReference>
<dbReference type="Proteomes" id="UP000051581">
    <property type="component" value="Unassembled WGS sequence"/>
</dbReference>
<name>A0A0R1KVY9_9LACO</name>
<feature type="transmembrane region" description="Helical" evidence="5">
    <location>
        <begin position="231"/>
        <end position="252"/>
    </location>
</feature>
<evidence type="ECO:0000256" key="5">
    <source>
        <dbReference type="SAM" id="Phobius"/>
    </source>
</evidence>
<feature type="transmembrane region" description="Helical" evidence="5">
    <location>
        <begin position="273"/>
        <end position="291"/>
    </location>
</feature>
<dbReference type="Pfam" id="PF12698">
    <property type="entry name" value="ABC2_membrane_3"/>
    <property type="match status" value="1"/>
</dbReference>
<evidence type="ECO:0000259" key="6">
    <source>
        <dbReference type="Pfam" id="PF12698"/>
    </source>
</evidence>
<accession>A0A0R1KVY9</accession>